<dbReference type="Gene3D" id="3.40.220.10">
    <property type="entry name" value="Leucine Aminopeptidase, subunit E, domain 1"/>
    <property type="match status" value="1"/>
</dbReference>
<feature type="coiled-coil region" evidence="2">
    <location>
        <begin position="107"/>
        <end position="178"/>
    </location>
</feature>
<dbReference type="PANTHER" id="PTHR32083:SF48">
    <property type="entry name" value="TRANS-GOLGI NETWORK-LOCALIZED SYP41-INTERACTING PROTEIN 1"/>
    <property type="match status" value="1"/>
</dbReference>
<dbReference type="EMBL" id="CAMPGE010020871">
    <property type="protein sequence ID" value="CAI2379061.1"/>
    <property type="molecule type" value="Genomic_DNA"/>
</dbReference>
<evidence type="ECO:0000256" key="1">
    <source>
        <dbReference type="ARBA" id="ARBA00023054"/>
    </source>
</evidence>
<protein>
    <recommendedName>
        <fullName evidence="4">Macro domain-containing protein</fullName>
    </recommendedName>
</protein>
<dbReference type="PANTHER" id="PTHR32083">
    <property type="entry name" value="CILIA AND FLAGELLA-ASSOCIATED PROTEIN 58-RELATED"/>
    <property type="match status" value="1"/>
</dbReference>
<proteinExistence type="predicted"/>
<evidence type="ECO:0000313" key="6">
    <source>
        <dbReference type="Proteomes" id="UP001295684"/>
    </source>
</evidence>
<feature type="domain" description="Macro" evidence="4">
    <location>
        <begin position="896"/>
        <end position="988"/>
    </location>
</feature>
<dbReference type="SUPFAM" id="SSF52949">
    <property type="entry name" value="Macro domain-like"/>
    <property type="match status" value="1"/>
</dbReference>
<dbReference type="AlphaFoldDB" id="A0AAD1XTW9"/>
<sequence length="1238" mass="143572">MDQKLSNKIEPKSYQHQIPKFADLVINHDAKEDNKCTIHDSPKFPPESYPQFEKIEDFSDKKLATFPDLDSKEKNEALKECKQIASIKGELIQVSFDQLPQDLDQRQEGLQEAKQKIEANEKILKKEIEETSCIVKMQAKILQNLDQNIYNEEDIKKVDELEAREEQLKHQIQSSCNVVELGSIANGLIDMNKETIEEYKKASNVAKEKLNHVAGCINHCEAKLTKSLSNTDYLKTQRLLSVSAKKTIRAPKHLEIPDFPVLDHINDQENNQILTSLKSIIGNKNKNNLSSIKNDFELTRDPEYFSLDDYQPKEESKQDLASSSEGFSSFPISNSEEAMKSNAKLQFNNEEIEDLQDLCKNFSELISQFVKDRDSINFEKPYLMPKEESKKESKNMITLELPKSIPCSEFIKIIQCISEILPTISKYEKFHDQVQEMERRMERMKNKRMHHKNSFWPGFGGGRRCREGRLQCLEENYQYTCKKERDIYNDLVQKIKTLELLLSSLKIPEEGLKDILVAIEETSSISEFQLEQVENIIKRIEACFQDRTKEIISDNQNMEMALENIFQSEMYSKQHLDAIQKQMVTFVKKITTLKNTKEKDKSSYMSLHKEYDDLYKKSAHLKEEYKELSLKFEQKETECDKISADFIQYIEKSTNFKKNNQKSISKFLKDTKTLAHDHNSKTTTYHQLTNKANNTNCSIIQSLKANINVQMQRKNDILKEATQILSTISSDLSTKSHNIALAQDSITSKLTNETQSKSLEINSLIQTHKKLAEQTSILQTEVSSFNDHIRSEYWNACRANYKTFCEANAKLLILHHIRQGHTQDCEGLKEHHKDLEAREKQQKEHSFKEVDYFGAKIVIKEVNEIADESASALILPVNERLSLNHLPKEFSTAIASGGEELIKACKVYIQQHANLKMGDAVMLPSGNLMFDKVIASYCPNHEEEAGQTRSVYFLRKTIERVLDLSIIHQLRSIIIPSFCSEESKFPPDLYSTIVVKTVKDYIKVHRRKMEDKRITICYFHFRDEHYFADVIDKEDLEFPVADSDQKFYTTQEEEIIGKFKAEIEQKDKDIDKAKSIFVRKQQKHADQILDLKREANAYKAEIRELKPQIEDLNEILKETNRKVEKNRKKISRKERTIESLQYENADLQKENEDLLKKYKNIKKECKALKAIPRAPRVPKKARKLQIEEKKEIEDSETESNVTEFILQEAGRHVVEDSDSSSDADLEGGQRETQSPGKF</sequence>
<organism evidence="5 6">
    <name type="scientific">Euplotes crassus</name>
    <dbReference type="NCBI Taxonomy" id="5936"/>
    <lineage>
        <taxon>Eukaryota</taxon>
        <taxon>Sar</taxon>
        <taxon>Alveolata</taxon>
        <taxon>Ciliophora</taxon>
        <taxon>Intramacronucleata</taxon>
        <taxon>Spirotrichea</taxon>
        <taxon>Hypotrichia</taxon>
        <taxon>Euplotida</taxon>
        <taxon>Euplotidae</taxon>
        <taxon>Moneuplotes</taxon>
    </lineage>
</organism>
<keyword evidence="6" id="KW-1185">Reference proteome</keyword>
<dbReference type="Proteomes" id="UP001295684">
    <property type="component" value="Unassembled WGS sequence"/>
</dbReference>
<keyword evidence="1 2" id="KW-0175">Coiled coil</keyword>
<evidence type="ECO:0000259" key="4">
    <source>
        <dbReference type="Pfam" id="PF01661"/>
    </source>
</evidence>
<evidence type="ECO:0000313" key="5">
    <source>
        <dbReference type="EMBL" id="CAI2379061.1"/>
    </source>
</evidence>
<feature type="coiled-coil region" evidence="2">
    <location>
        <begin position="1081"/>
        <end position="1171"/>
    </location>
</feature>
<dbReference type="InterPro" id="IPR043472">
    <property type="entry name" value="Macro_dom-like"/>
</dbReference>
<feature type="coiled-coil region" evidence="2">
    <location>
        <begin position="611"/>
        <end position="645"/>
    </location>
</feature>
<dbReference type="GO" id="GO:0005856">
    <property type="term" value="C:cytoskeleton"/>
    <property type="evidence" value="ECO:0007669"/>
    <property type="project" value="TreeGrafter"/>
</dbReference>
<dbReference type="Pfam" id="PF01661">
    <property type="entry name" value="Macro"/>
    <property type="match status" value="1"/>
</dbReference>
<accession>A0AAD1XTW9</accession>
<comment type="caution">
    <text evidence="5">The sequence shown here is derived from an EMBL/GenBank/DDBJ whole genome shotgun (WGS) entry which is preliminary data.</text>
</comment>
<evidence type="ECO:0000256" key="3">
    <source>
        <dbReference type="SAM" id="MobiDB-lite"/>
    </source>
</evidence>
<feature type="compositionally biased region" description="Acidic residues" evidence="3">
    <location>
        <begin position="1216"/>
        <end position="1225"/>
    </location>
</feature>
<feature type="region of interest" description="Disordered" evidence="3">
    <location>
        <begin position="1176"/>
        <end position="1238"/>
    </location>
</feature>
<evidence type="ECO:0000256" key="2">
    <source>
        <dbReference type="SAM" id="Coils"/>
    </source>
</evidence>
<dbReference type="InterPro" id="IPR002589">
    <property type="entry name" value="Macro_dom"/>
</dbReference>
<name>A0AAD1XTW9_EUPCR</name>
<gene>
    <name evidence="5" type="ORF">ECRASSUSDP1_LOCUS20469</name>
</gene>
<feature type="coiled-coil region" evidence="2">
    <location>
        <begin position="427"/>
        <end position="454"/>
    </location>
</feature>
<reference evidence="5" key="1">
    <citation type="submission" date="2023-07" db="EMBL/GenBank/DDBJ databases">
        <authorList>
            <consortium name="AG Swart"/>
            <person name="Singh M."/>
            <person name="Singh A."/>
            <person name="Seah K."/>
            <person name="Emmerich C."/>
        </authorList>
    </citation>
    <scope>NUCLEOTIDE SEQUENCE</scope>
    <source>
        <strain evidence="5">DP1</strain>
    </source>
</reference>